<dbReference type="InterPro" id="IPR027417">
    <property type="entry name" value="P-loop_NTPase"/>
</dbReference>
<evidence type="ECO:0000313" key="3">
    <source>
        <dbReference type="EMBL" id="SMB26199.1"/>
    </source>
</evidence>
<dbReference type="GO" id="GO:0005886">
    <property type="term" value="C:plasma membrane"/>
    <property type="evidence" value="ECO:0007669"/>
    <property type="project" value="TreeGrafter"/>
</dbReference>
<dbReference type="AlphaFoldDB" id="A0A7Z7HRW6"/>
<sequence>MMHMNPRRQQQLLLGLGPEAAPPTLDNFIVGDNHEPMARIRALGDPGAFDQIYLWGEPGCGRSHLLAGAREAALAAGRNVCFMRGSDLGGELNAPPGSLIIIDDVDTLDETAQITLFRTFNAARLVGLALLLAGDRPPLRLELREDLRTRIGAALIYEIHPLGDIEKAAALRHHATTRGMRIDDALIDYLLHHGRRDLPSLLWMLNEADQASLELKRPLTLPLLRDVLARNRQRTPELQPAVPMKEKEREHEPGAV</sequence>
<evidence type="ECO:0000259" key="2">
    <source>
        <dbReference type="Pfam" id="PF22688"/>
    </source>
</evidence>
<keyword evidence="4" id="KW-1185">Reference proteome</keyword>
<accession>A0A7Z7HRW6</accession>
<dbReference type="GO" id="GO:0006270">
    <property type="term" value="P:DNA replication initiation"/>
    <property type="evidence" value="ECO:0007669"/>
    <property type="project" value="TreeGrafter"/>
</dbReference>
<feature type="domain" description="Hda lid" evidence="2">
    <location>
        <begin position="164"/>
        <end position="228"/>
    </location>
</feature>
<evidence type="ECO:0000313" key="4">
    <source>
        <dbReference type="Proteomes" id="UP000242886"/>
    </source>
</evidence>
<evidence type="ECO:0000256" key="1">
    <source>
        <dbReference type="SAM" id="MobiDB-lite"/>
    </source>
</evidence>
<dbReference type="Proteomes" id="UP000242886">
    <property type="component" value="Chromosome SDENCHOL"/>
</dbReference>
<reference evidence="3" key="1">
    <citation type="submission" date="2017-03" db="EMBL/GenBank/DDBJ databases">
        <authorList>
            <consortium name="AG Boll"/>
        </authorList>
    </citation>
    <scope>NUCLEOTIDE SEQUENCE [LARGE SCALE GENOMIC DNA]</scope>
    <source>
        <strain evidence="3">Chol</strain>
    </source>
</reference>
<dbReference type="EMBL" id="LT837803">
    <property type="protein sequence ID" value="SMB26199.1"/>
    <property type="molecule type" value="Genomic_DNA"/>
</dbReference>
<dbReference type="RefSeq" id="WP_197706872.1">
    <property type="nucleotide sequence ID" value="NZ_LT837803.1"/>
</dbReference>
<gene>
    <name evidence="3" type="ORF">SDENCHOL_20082</name>
</gene>
<dbReference type="PANTHER" id="PTHR30050">
    <property type="entry name" value="CHROMOSOMAL REPLICATION INITIATOR PROTEIN DNAA"/>
    <property type="match status" value="1"/>
</dbReference>
<feature type="compositionally biased region" description="Basic and acidic residues" evidence="1">
    <location>
        <begin position="244"/>
        <end position="256"/>
    </location>
</feature>
<dbReference type="Gene3D" id="3.40.50.300">
    <property type="entry name" value="P-loop containing nucleotide triphosphate hydrolases"/>
    <property type="match status" value="1"/>
</dbReference>
<protein>
    <recommendedName>
        <fullName evidence="2">Hda lid domain-containing protein</fullName>
    </recommendedName>
</protein>
<dbReference type="SUPFAM" id="SSF52540">
    <property type="entry name" value="P-loop containing nucleoside triphosphate hydrolases"/>
    <property type="match status" value="1"/>
</dbReference>
<organism evidence="3 4">
    <name type="scientific">Sterolibacterium denitrificans</name>
    <dbReference type="NCBI Taxonomy" id="157592"/>
    <lineage>
        <taxon>Bacteria</taxon>
        <taxon>Pseudomonadati</taxon>
        <taxon>Pseudomonadota</taxon>
        <taxon>Betaproteobacteria</taxon>
        <taxon>Nitrosomonadales</taxon>
        <taxon>Sterolibacteriaceae</taxon>
        <taxon>Sterolibacterium</taxon>
    </lineage>
</organism>
<proteinExistence type="predicted"/>
<name>A0A7Z7HRW6_9PROT</name>
<feature type="region of interest" description="Disordered" evidence="1">
    <location>
        <begin position="232"/>
        <end position="256"/>
    </location>
</feature>
<dbReference type="PANTHER" id="PTHR30050:SF5">
    <property type="entry name" value="DNAA REGULATORY INACTIVATOR HDA"/>
    <property type="match status" value="1"/>
</dbReference>
<dbReference type="InterPro" id="IPR017788">
    <property type="entry name" value="Hda"/>
</dbReference>
<dbReference type="InterPro" id="IPR055199">
    <property type="entry name" value="Hda_lid"/>
</dbReference>
<dbReference type="Pfam" id="PF22688">
    <property type="entry name" value="Hda_lid"/>
    <property type="match status" value="1"/>
</dbReference>
<dbReference type="GO" id="GO:0003688">
    <property type="term" value="F:DNA replication origin binding"/>
    <property type="evidence" value="ECO:0007669"/>
    <property type="project" value="TreeGrafter"/>
</dbReference>
<dbReference type="NCBIfam" id="TIGR03420">
    <property type="entry name" value="DnaA_homol_Hda"/>
    <property type="match status" value="1"/>
</dbReference>
<dbReference type="GO" id="GO:0032297">
    <property type="term" value="P:negative regulation of DNA-templated DNA replication initiation"/>
    <property type="evidence" value="ECO:0007669"/>
    <property type="project" value="InterPro"/>
</dbReference>
<dbReference type="Gene3D" id="1.10.8.60">
    <property type="match status" value="1"/>
</dbReference>